<keyword evidence="9 12" id="KW-0407">Ion channel</keyword>
<name>G4ST05_META2</name>
<keyword evidence="2 12" id="KW-1003">Cell membrane</keyword>
<dbReference type="GO" id="GO:0046872">
    <property type="term" value="F:metal ion binding"/>
    <property type="evidence" value="ECO:0007669"/>
    <property type="project" value="UniProtKB-KW"/>
</dbReference>
<evidence type="ECO:0000256" key="2">
    <source>
        <dbReference type="ARBA" id="ARBA00022475"/>
    </source>
</evidence>
<dbReference type="HOGENOM" id="CLU_1179107_0_0_6"/>
<dbReference type="GO" id="GO:0062054">
    <property type="term" value="F:fluoride channel activity"/>
    <property type="evidence" value="ECO:0007669"/>
    <property type="project" value="UniProtKB-UniRule"/>
</dbReference>
<keyword evidence="12" id="KW-0479">Metal-binding</keyword>
<keyword evidence="4 12" id="KW-0812">Transmembrane</keyword>
<dbReference type="Pfam" id="PF02537">
    <property type="entry name" value="CRCB"/>
    <property type="match status" value="1"/>
</dbReference>
<organism evidence="13 14">
    <name type="scientific">Methylotuvimicrobium alcaliphilum (strain DSM 19304 / NCIMB 14124 / VKM B-2133 / 20Z)</name>
    <name type="common">Methylomicrobium alcaliphilum</name>
    <dbReference type="NCBI Taxonomy" id="1091494"/>
    <lineage>
        <taxon>Bacteria</taxon>
        <taxon>Pseudomonadati</taxon>
        <taxon>Pseudomonadota</taxon>
        <taxon>Gammaproteobacteria</taxon>
        <taxon>Methylococcales</taxon>
        <taxon>Methylococcaceae</taxon>
        <taxon>Methylotuvimicrobium</taxon>
    </lineage>
</organism>
<dbReference type="AlphaFoldDB" id="G4ST05"/>
<evidence type="ECO:0000256" key="6">
    <source>
        <dbReference type="ARBA" id="ARBA00023053"/>
    </source>
</evidence>
<gene>
    <name evidence="12 13" type="primary">crcB</name>
    <name evidence="12" type="synonym">fluC</name>
    <name evidence="13" type="ordered locus">MEALZ_1021</name>
</gene>
<feature type="transmembrane region" description="Helical" evidence="12">
    <location>
        <begin position="39"/>
        <end position="58"/>
    </location>
</feature>
<feature type="binding site" evidence="12">
    <location>
        <position position="80"/>
    </location>
    <ligand>
        <name>Na(+)</name>
        <dbReference type="ChEBI" id="CHEBI:29101"/>
        <note>structural</note>
    </ligand>
</feature>
<evidence type="ECO:0000313" key="14">
    <source>
        <dbReference type="Proteomes" id="UP000008315"/>
    </source>
</evidence>
<dbReference type="KEGG" id="mah:MEALZ_1021"/>
<evidence type="ECO:0000256" key="7">
    <source>
        <dbReference type="ARBA" id="ARBA00023065"/>
    </source>
</evidence>
<comment type="similarity">
    <text evidence="10 12">Belongs to the fluoride channel Fluc/FEX (TC 1.A.43) family.</text>
</comment>
<protein>
    <recommendedName>
        <fullName evidence="12">Fluoride-specific ion channel FluC</fullName>
    </recommendedName>
</protein>
<keyword evidence="8 12" id="KW-0472">Membrane</keyword>
<keyword evidence="14" id="KW-1185">Reference proteome</keyword>
<dbReference type="Proteomes" id="UP000008315">
    <property type="component" value="Chromosome"/>
</dbReference>
<keyword evidence="5 12" id="KW-1133">Transmembrane helix</keyword>
<feature type="binding site" evidence="12">
    <location>
        <position position="77"/>
    </location>
    <ligand>
        <name>Na(+)</name>
        <dbReference type="ChEBI" id="CHEBI:29101"/>
        <note>structural</note>
    </ligand>
</feature>
<feature type="transmembrane region" description="Helical" evidence="12">
    <location>
        <begin position="141"/>
        <end position="164"/>
    </location>
</feature>
<feature type="transmembrane region" description="Helical" evidence="12">
    <location>
        <begin position="210"/>
        <end position="232"/>
    </location>
</feature>
<dbReference type="NCBIfam" id="TIGR00494">
    <property type="entry name" value="crcB"/>
    <property type="match status" value="1"/>
</dbReference>
<evidence type="ECO:0000256" key="5">
    <source>
        <dbReference type="ARBA" id="ARBA00022989"/>
    </source>
</evidence>
<dbReference type="STRING" id="1091494.MEALZ_1021"/>
<feature type="transmembrane region" description="Helical" evidence="12">
    <location>
        <begin position="6"/>
        <end position="27"/>
    </location>
</feature>
<dbReference type="GO" id="GO:0005886">
    <property type="term" value="C:plasma membrane"/>
    <property type="evidence" value="ECO:0007669"/>
    <property type="project" value="UniProtKB-SubCell"/>
</dbReference>
<dbReference type="RefSeq" id="WP_014147514.1">
    <property type="nucleotide sequence ID" value="NC_016112.1"/>
</dbReference>
<accession>G4ST05</accession>
<evidence type="ECO:0000256" key="1">
    <source>
        <dbReference type="ARBA" id="ARBA00004651"/>
    </source>
</evidence>
<evidence type="ECO:0000256" key="10">
    <source>
        <dbReference type="ARBA" id="ARBA00035120"/>
    </source>
</evidence>
<keyword evidence="7 12" id="KW-0406">Ion transport</keyword>
<evidence type="ECO:0000256" key="11">
    <source>
        <dbReference type="ARBA" id="ARBA00035585"/>
    </source>
</evidence>
<dbReference type="PANTHER" id="PTHR28259">
    <property type="entry name" value="FLUORIDE EXPORT PROTEIN 1-RELATED"/>
    <property type="match status" value="1"/>
</dbReference>
<feature type="transmembrane region" description="Helical" evidence="12">
    <location>
        <begin position="105"/>
        <end position="129"/>
    </location>
</feature>
<proteinExistence type="inferred from homology"/>
<evidence type="ECO:0000313" key="13">
    <source>
        <dbReference type="EMBL" id="CCE22715.1"/>
    </source>
</evidence>
<feature type="transmembrane region" description="Helical" evidence="12">
    <location>
        <begin position="70"/>
        <end position="93"/>
    </location>
</feature>
<dbReference type="InterPro" id="IPR003691">
    <property type="entry name" value="FluC"/>
</dbReference>
<comment type="activity regulation">
    <text evidence="12">Na(+) is not transported, but it plays an essential structural role and its presence is essential for fluoride channel function.</text>
</comment>
<evidence type="ECO:0000256" key="12">
    <source>
        <dbReference type="HAMAP-Rule" id="MF_00454"/>
    </source>
</evidence>
<evidence type="ECO:0000256" key="3">
    <source>
        <dbReference type="ARBA" id="ARBA00022519"/>
    </source>
</evidence>
<reference evidence="14" key="1">
    <citation type="journal article" date="2012" name="J. Bacteriol.">
        <title>Genome sequence of the haloalkaliphilic methanotrophic bacterium Methylomicrobium alcaliphilum 20Z.</title>
        <authorList>
            <person name="Vuilleumier S."/>
            <person name="Khmelenina V.N."/>
            <person name="Bringel F."/>
            <person name="Reshetnikov A.S."/>
            <person name="Lajus A."/>
            <person name="Mangenot S."/>
            <person name="Rouy Z."/>
            <person name="Op den Camp H.J."/>
            <person name="Jetten M.S."/>
            <person name="Dispirito A.A."/>
            <person name="Dunfield P."/>
            <person name="Klotz M.G."/>
            <person name="Semrau J.D."/>
            <person name="Stein L.Y."/>
            <person name="Barbe V."/>
            <person name="Medigue C."/>
            <person name="Trotsenko Y.A."/>
            <person name="Kalyuzhnaya M.G."/>
        </authorList>
    </citation>
    <scope>NUCLEOTIDE SEQUENCE [LARGE SCALE GENOMIC DNA]</scope>
    <source>
        <strain evidence="14">DSM 19304 / NCIMB 14124 / VKM B-2133 / 20Z</strain>
    </source>
</reference>
<comment type="subcellular location">
    <subcellularLocation>
        <location evidence="12">Cell inner membrane</location>
        <topology evidence="12">Multi-pass membrane protein</topology>
    </subcellularLocation>
    <subcellularLocation>
        <location evidence="1">Cell membrane</location>
        <topology evidence="1">Multi-pass membrane protein</topology>
    </subcellularLocation>
</comment>
<comment type="catalytic activity">
    <reaction evidence="11">
        <text>fluoride(in) = fluoride(out)</text>
        <dbReference type="Rhea" id="RHEA:76159"/>
        <dbReference type="ChEBI" id="CHEBI:17051"/>
    </reaction>
    <physiologicalReaction direction="left-to-right" evidence="11">
        <dbReference type="Rhea" id="RHEA:76160"/>
    </physiologicalReaction>
</comment>
<dbReference type="PATRIC" id="fig|271065.3.peg.1045"/>
<dbReference type="HAMAP" id="MF_00454">
    <property type="entry name" value="FluC"/>
    <property type="match status" value="1"/>
</dbReference>
<evidence type="ECO:0000256" key="9">
    <source>
        <dbReference type="ARBA" id="ARBA00023303"/>
    </source>
</evidence>
<keyword evidence="12" id="KW-0813">Transport</keyword>
<dbReference type="PANTHER" id="PTHR28259:SF1">
    <property type="entry name" value="FLUORIDE EXPORT PROTEIN 1-RELATED"/>
    <property type="match status" value="1"/>
</dbReference>
<evidence type="ECO:0000256" key="8">
    <source>
        <dbReference type="ARBA" id="ARBA00023136"/>
    </source>
</evidence>
<feature type="transmembrane region" description="Helical" evidence="12">
    <location>
        <begin position="176"/>
        <end position="198"/>
    </location>
</feature>
<dbReference type="GO" id="GO:0140114">
    <property type="term" value="P:cellular detoxification of fluoride"/>
    <property type="evidence" value="ECO:0007669"/>
    <property type="project" value="UniProtKB-UniRule"/>
</dbReference>
<keyword evidence="3 12" id="KW-0997">Cell inner membrane</keyword>
<dbReference type="EMBL" id="FO082060">
    <property type="protein sequence ID" value="CCE22715.1"/>
    <property type="molecule type" value="Genomic_DNA"/>
</dbReference>
<comment type="function">
    <text evidence="12">Fluoride-specific ion channel. Important for reducing fluoride concentration in the cell, thus reducing its toxicity.</text>
</comment>
<keyword evidence="6 12" id="KW-0915">Sodium</keyword>
<sequence>MLNQVIAVAVGGACGSVLRFLVSTGVYQWLGRGFPYGTLAVNVMGSFLMGLLVEVLILQRVAMTVEYRAAILVGLFGSFTTFSTFSLETVYLIEQGSFGKAALNIGVSIAACLIAVWIGLLGGRLLMLYSGGVIRSMGWAFPYAMATINALGALLIGLVASLIVEKIALSPEYRAAVMIIGAGAFVTFSGLYLILYLIEDEHPLDLNVNWMLSVFLSNAIFCGLALWSGYWIGKKL</sequence>
<evidence type="ECO:0000256" key="4">
    <source>
        <dbReference type="ARBA" id="ARBA00022692"/>
    </source>
</evidence>